<name>A0A4D7B6W2_9HYPH</name>
<dbReference type="EMBL" id="CP039690">
    <property type="protein sequence ID" value="QCI66683.1"/>
    <property type="molecule type" value="Genomic_DNA"/>
</dbReference>
<dbReference type="KEGG" id="pstg:E8M01_22065"/>
<dbReference type="Proteomes" id="UP000298781">
    <property type="component" value="Chromosome"/>
</dbReference>
<dbReference type="PANTHER" id="PTHR36931">
    <property type="entry name" value="UPF0153 PROTEIN YEIW"/>
    <property type="match status" value="1"/>
</dbReference>
<dbReference type="PANTHER" id="PTHR36931:SF1">
    <property type="entry name" value="UPF0153 PROTEIN YEIW"/>
    <property type="match status" value="1"/>
</dbReference>
<dbReference type="OrthoDB" id="7202843at2"/>
<evidence type="ECO:0008006" key="3">
    <source>
        <dbReference type="Google" id="ProtNLM"/>
    </source>
</evidence>
<proteinExistence type="predicted"/>
<gene>
    <name evidence="1" type="ORF">E8M01_22065</name>
</gene>
<evidence type="ECO:0000313" key="2">
    <source>
        <dbReference type="Proteomes" id="UP000298781"/>
    </source>
</evidence>
<organism evidence="1 2">
    <name type="scientific">Phreatobacter stygius</name>
    <dbReference type="NCBI Taxonomy" id="1940610"/>
    <lineage>
        <taxon>Bacteria</taxon>
        <taxon>Pseudomonadati</taxon>
        <taxon>Pseudomonadota</taxon>
        <taxon>Alphaproteobacteria</taxon>
        <taxon>Hyphomicrobiales</taxon>
        <taxon>Phreatobacteraceae</taxon>
        <taxon>Phreatobacter</taxon>
    </lineage>
</organism>
<dbReference type="InterPro" id="IPR052572">
    <property type="entry name" value="UPF0153_domain"/>
</dbReference>
<reference evidence="1 2" key="1">
    <citation type="submission" date="2019-04" db="EMBL/GenBank/DDBJ databases">
        <title>Phreatobacter aquaticus sp. nov.</title>
        <authorList>
            <person name="Choi A."/>
        </authorList>
    </citation>
    <scope>NUCLEOTIDE SEQUENCE [LARGE SCALE GENOMIC DNA]</scope>
    <source>
        <strain evidence="1 2">KCTC 52518</strain>
    </source>
</reference>
<keyword evidence="2" id="KW-1185">Reference proteome</keyword>
<protein>
    <recommendedName>
        <fullName evidence="3">YkgJ family cysteine cluster protein</fullName>
    </recommendedName>
</protein>
<evidence type="ECO:0000313" key="1">
    <source>
        <dbReference type="EMBL" id="QCI66683.1"/>
    </source>
</evidence>
<accession>A0A4D7B6W2</accession>
<dbReference type="RefSeq" id="WP_136962123.1">
    <property type="nucleotide sequence ID" value="NZ_CP039690.1"/>
</dbReference>
<sequence length="179" mass="19751">MGQAKRRKQAGERVSFCRTCTYCCTLPEILALDKPAYRPCRHIANGGCSIFGKPERPGACLAYSCAYLTARVTDSPDRNKIPHPLDCGAYFHRDPVEKVIFLFVDPARPHLWKASAVADLLKAEVAAGVTLFITDRGRQMVVRDAYILGEVLTRDFVAIADAQDRPLDVPSFRQAGVPA</sequence>
<dbReference type="AlphaFoldDB" id="A0A4D7B6W2"/>